<evidence type="ECO:0000256" key="4">
    <source>
        <dbReference type="ARBA" id="ARBA00022917"/>
    </source>
</evidence>
<dbReference type="CDD" id="cd01890">
    <property type="entry name" value="LepA"/>
    <property type="match status" value="1"/>
</dbReference>
<dbReference type="PANTHER" id="PTHR43512">
    <property type="entry name" value="TRANSLATION FACTOR GUF1-RELATED"/>
    <property type="match status" value="1"/>
</dbReference>
<keyword evidence="2 6" id="KW-0547">Nucleotide-binding</keyword>
<dbReference type="SUPFAM" id="SSF50447">
    <property type="entry name" value="Translation proteins"/>
    <property type="match status" value="1"/>
</dbReference>
<evidence type="ECO:0000256" key="1">
    <source>
        <dbReference type="ARBA" id="ARBA00005454"/>
    </source>
</evidence>
<dbReference type="InterPro" id="IPR000795">
    <property type="entry name" value="T_Tr_GTP-bd_dom"/>
</dbReference>
<protein>
    <recommendedName>
        <fullName evidence="6">Elongation factor 4</fullName>
        <shortName evidence="6">EF-4</shortName>
        <ecNumber evidence="6">3.6.5.n1</ecNumber>
    </recommendedName>
    <alternativeName>
        <fullName evidence="6">Ribosomal back-translocase LepA</fullName>
    </alternativeName>
</protein>
<dbReference type="GO" id="GO:0003924">
    <property type="term" value="F:GTPase activity"/>
    <property type="evidence" value="ECO:0007669"/>
    <property type="project" value="UniProtKB-UniRule"/>
</dbReference>
<dbReference type="Gene3D" id="3.30.70.870">
    <property type="entry name" value="Elongation Factor G (Translational Gtpase), domain 3"/>
    <property type="match status" value="1"/>
</dbReference>
<evidence type="ECO:0000313" key="8">
    <source>
        <dbReference type="EMBL" id="OGF87235.1"/>
    </source>
</evidence>
<dbReference type="Pfam" id="PF00009">
    <property type="entry name" value="GTP_EFTU"/>
    <property type="match status" value="1"/>
</dbReference>
<evidence type="ECO:0000313" key="9">
    <source>
        <dbReference type="Proteomes" id="UP000177346"/>
    </source>
</evidence>
<dbReference type="Pfam" id="PF03144">
    <property type="entry name" value="GTP_EFTU_D2"/>
    <property type="match status" value="1"/>
</dbReference>
<dbReference type="PANTHER" id="PTHR43512:SF4">
    <property type="entry name" value="TRANSLATION FACTOR GUF1 HOMOLOG, CHLOROPLASTIC"/>
    <property type="match status" value="1"/>
</dbReference>
<sequence length="609" mass="67659">MPEIRNFCIIAHIDHGKSTLADRMLEITGTVEARKMRAQFLDMHPLERERGITIKMQPVRMNYKNYILNLIDTPGHIDFNYEVSRALAAVEGAVLLVDATQGIEAQTLSNVELAKSLNLKIIPAINKIDLPQARIAETKEEIKNLLGESAGEILELSAKTGDGVEKLLEEIVRRIPPPRNLEAGLPSGSPASFGETQALVFDFEYSLHKGVIAHVRVFGGEITKGKKLKLAAGAERFSASEVGVFKPELAPAEILSAGEIGYVVIGIKEAKAVRVGDTILEDGVSLKPLPGYREPRPVVFSGLYPESQDAFEDLKKALERLKLLDSALFFEEESGGPAAAGLGRGFRCGFLGMLHLEIVVEKLARDFKVKTIAASPTVKYTVKTRRGALEIYAPSKFPDEHARLPDGQEILEVLEPWLKIEVLAPPERLPAVLKLLEAHEAKVGETHKFSESRIKLAAEMPLRELMRDFFDELKSVSAGYASLNYEFLDARPADLLRLDVLIAEEVQPAFSRIVPRRRAEQEAREAVEKLRKILPRAVFSLKIQARAGGRILASRSLPALAKNVTGHLYGGDRSRKMKLWKKQKEGKKRLKERADYQIPAEVYLRAIKK</sequence>
<keyword evidence="6" id="KW-0472">Membrane</keyword>
<comment type="similarity">
    <text evidence="1 6">Belongs to the TRAFAC class translation factor GTPase superfamily. Classic translation factor GTPase family. LepA subfamily.</text>
</comment>
<evidence type="ECO:0000256" key="3">
    <source>
        <dbReference type="ARBA" id="ARBA00022801"/>
    </source>
</evidence>
<name>A0A1F5XH23_9BACT</name>
<dbReference type="NCBIfam" id="TIGR00231">
    <property type="entry name" value="small_GTP"/>
    <property type="match status" value="1"/>
</dbReference>
<dbReference type="PRINTS" id="PR00315">
    <property type="entry name" value="ELONGATNFCT"/>
</dbReference>
<dbReference type="InterPro" id="IPR005225">
    <property type="entry name" value="Small_GTP-bd"/>
</dbReference>
<dbReference type="InterPro" id="IPR000640">
    <property type="entry name" value="EFG_V-like"/>
</dbReference>
<comment type="function">
    <text evidence="6">Required for accurate and efficient protein synthesis under certain stress conditions. May act as a fidelity factor of the translation reaction, by catalyzing a one-codon backward translocation of tRNAs on improperly translocated ribosomes. Back-translocation proceeds from a post-translocation (POST) complex to a pre-translocation (PRE) complex, thus giving elongation factor G a second chance to translocate the tRNAs correctly. Binds to ribosomes in a GTP-dependent manner.</text>
</comment>
<dbReference type="SUPFAM" id="SSF52540">
    <property type="entry name" value="P-loop containing nucleoside triphosphate hydrolases"/>
    <property type="match status" value="1"/>
</dbReference>
<dbReference type="GO" id="GO:0005886">
    <property type="term" value="C:plasma membrane"/>
    <property type="evidence" value="ECO:0007669"/>
    <property type="project" value="UniProtKB-SubCell"/>
</dbReference>
<dbReference type="InterPro" id="IPR009000">
    <property type="entry name" value="Transl_B-barrel_sf"/>
</dbReference>
<comment type="catalytic activity">
    <reaction evidence="6">
        <text>GTP + H2O = GDP + phosphate + H(+)</text>
        <dbReference type="Rhea" id="RHEA:19669"/>
        <dbReference type="ChEBI" id="CHEBI:15377"/>
        <dbReference type="ChEBI" id="CHEBI:15378"/>
        <dbReference type="ChEBI" id="CHEBI:37565"/>
        <dbReference type="ChEBI" id="CHEBI:43474"/>
        <dbReference type="ChEBI" id="CHEBI:58189"/>
        <dbReference type="EC" id="3.6.5.n1"/>
    </reaction>
</comment>
<evidence type="ECO:0000256" key="6">
    <source>
        <dbReference type="HAMAP-Rule" id="MF_00071"/>
    </source>
</evidence>
<dbReference type="Gene3D" id="3.30.70.2570">
    <property type="entry name" value="Elongation factor 4, C-terminal domain"/>
    <property type="match status" value="1"/>
</dbReference>
<gene>
    <name evidence="6" type="primary">lepA</name>
    <name evidence="8" type="ORF">A3B19_03315</name>
</gene>
<dbReference type="InterPro" id="IPR038363">
    <property type="entry name" value="LepA_C_sf"/>
</dbReference>
<dbReference type="EMBL" id="MFIF01000006">
    <property type="protein sequence ID" value="OGF87235.1"/>
    <property type="molecule type" value="Genomic_DNA"/>
</dbReference>
<keyword evidence="5 6" id="KW-0342">GTP-binding</keyword>
<dbReference type="PROSITE" id="PS51722">
    <property type="entry name" value="G_TR_2"/>
    <property type="match status" value="1"/>
</dbReference>
<feature type="binding site" evidence="6">
    <location>
        <begin position="14"/>
        <end position="19"/>
    </location>
    <ligand>
        <name>GTP</name>
        <dbReference type="ChEBI" id="CHEBI:37565"/>
    </ligand>
</feature>
<evidence type="ECO:0000256" key="5">
    <source>
        <dbReference type="ARBA" id="ARBA00023134"/>
    </source>
</evidence>
<dbReference type="InterPro" id="IPR006297">
    <property type="entry name" value="EF-4"/>
</dbReference>
<organism evidence="8 9">
    <name type="scientific">Candidatus Giovannonibacteria bacterium RIFCSPLOWO2_01_FULL_46_32</name>
    <dbReference type="NCBI Taxonomy" id="1798353"/>
    <lineage>
        <taxon>Bacteria</taxon>
        <taxon>Candidatus Giovannoniibacteriota</taxon>
    </lineage>
</organism>
<dbReference type="GO" id="GO:0003746">
    <property type="term" value="F:translation elongation factor activity"/>
    <property type="evidence" value="ECO:0007669"/>
    <property type="project" value="UniProtKB-UniRule"/>
</dbReference>
<keyword evidence="6" id="KW-1003">Cell membrane</keyword>
<feature type="binding site" evidence="6">
    <location>
        <begin position="126"/>
        <end position="129"/>
    </location>
    <ligand>
        <name>GTP</name>
        <dbReference type="ChEBI" id="CHEBI:37565"/>
    </ligand>
</feature>
<keyword evidence="4 6" id="KW-0648">Protein biosynthesis</keyword>
<keyword evidence="3 6" id="KW-0378">Hydrolase</keyword>
<dbReference type="Gene3D" id="3.40.50.300">
    <property type="entry name" value="P-loop containing nucleotide triphosphate hydrolases"/>
    <property type="match status" value="1"/>
</dbReference>
<keyword evidence="8" id="KW-0251">Elongation factor</keyword>
<dbReference type="EC" id="3.6.5.n1" evidence="6"/>
<dbReference type="HAMAP" id="MF_00071">
    <property type="entry name" value="LepA"/>
    <property type="match status" value="1"/>
</dbReference>
<dbReference type="Pfam" id="PF06421">
    <property type="entry name" value="LepA_C"/>
    <property type="match status" value="1"/>
</dbReference>
<reference evidence="8 9" key="1">
    <citation type="journal article" date="2016" name="Nat. Commun.">
        <title>Thousands of microbial genomes shed light on interconnected biogeochemical processes in an aquifer system.</title>
        <authorList>
            <person name="Anantharaman K."/>
            <person name="Brown C.T."/>
            <person name="Hug L.A."/>
            <person name="Sharon I."/>
            <person name="Castelle C.J."/>
            <person name="Probst A.J."/>
            <person name="Thomas B.C."/>
            <person name="Singh A."/>
            <person name="Wilkins M.J."/>
            <person name="Karaoz U."/>
            <person name="Brodie E.L."/>
            <person name="Williams K.H."/>
            <person name="Hubbard S.S."/>
            <person name="Banfield J.F."/>
        </authorList>
    </citation>
    <scope>NUCLEOTIDE SEQUENCE [LARGE SCALE GENOMIC DNA]</scope>
</reference>
<comment type="subcellular location">
    <subcellularLocation>
        <location evidence="6">Cell membrane</location>
        <topology evidence="6">Peripheral membrane protein</topology>
        <orientation evidence="6">Cytoplasmic side</orientation>
    </subcellularLocation>
</comment>
<dbReference type="GO" id="GO:0043022">
    <property type="term" value="F:ribosome binding"/>
    <property type="evidence" value="ECO:0007669"/>
    <property type="project" value="UniProtKB-UniRule"/>
</dbReference>
<dbReference type="GO" id="GO:0045727">
    <property type="term" value="P:positive regulation of translation"/>
    <property type="evidence" value="ECO:0007669"/>
    <property type="project" value="UniProtKB-UniRule"/>
</dbReference>
<dbReference type="Proteomes" id="UP000177346">
    <property type="component" value="Unassembled WGS sequence"/>
</dbReference>
<dbReference type="SUPFAM" id="SSF54980">
    <property type="entry name" value="EF-G C-terminal domain-like"/>
    <property type="match status" value="2"/>
</dbReference>
<dbReference type="InterPro" id="IPR004161">
    <property type="entry name" value="EFTu-like_2"/>
</dbReference>
<dbReference type="AlphaFoldDB" id="A0A1F5XH23"/>
<dbReference type="Gene3D" id="2.40.30.10">
    <property type="entry name" value="Translation factors"/>
    <property type="match status" value="1"/>
</dbReference>
<proteinExistence type="inferred from homology"/>
<dbReference type="Pfam" id="PF00679">
    <property type="entry name" value="EFG_C"/>
    <property type="match status" value="1"/>
</dbReference>
<evidence type="ECO:0000256" key="2">
    <source>
        <dbReference type="ARBA" id="ARBA00022741"/>
    </source>
</evidence>
<dbReference type="GO" id="GO:0005525">
    <property type="term" value="F:GTP binding"/>
    <property type="evidence" value="ECO:0007669"/>
    <property type="project" value="UniProtKB-UniRule"/>
</dbReference>
<dbReference type="InterPro" id="IPR027417">
    <property type="entry name" value="P-loop_NTPase"/>
</dbReference>
<dbReference type="NCBIfam" id="TIGR01393">
    <property type="entry name" value="lepA"/>
    <property type="match status" value="1"/>
</dbReference>
<dbReference type="InterPro" id="IPR013842">
    <property type="entry name" value="LepA_CTD"/>
</dbReference>
<evidence type="ECO:0000259" key="7">
    <source>
        <dbReference type="PROSITE" id="PS51722"/>
    </source>
</evidence>
<dbReference type="InterPro" id="IPR035647">
    <property type="entry name" value="EFG_III/V"/>
</dbReference>
<dbReference type="Gene3D" id="3.30.70.240">
    <property type="match status" value="1"/>
</dbReference>
<accession>A0A1F5XH23</accession>
<feature type="domain" description="Tr-type G" evidence="7">
    <location>
        <begin position="2"/>
        <end position="179"/>
    </location>
</feature>
<comment type="caution">
    <text evidence="8">The sequence shown here is derived from an EMBL/GenBank/DDBJ whole genome shotgun (WGS) entry which is preliminary data.</text>
</comment>